<gene>
    <name evidence="1" type="ORF">DXC78_07935</name>
</gene>
<accession>A0A3E3E423</accession>
<sequence>MKKGAIFDMDGLLFDTEKLFDIAWQRVADKHGLTLTQEFFNTSRGTSGDVMLRNLKSYFPTKDPKILLNELFENTAELTRHQVPLKKGVFEILSFFKENGVKISVASSSPLSMIQNNLQFSKTSCYFDVVCSGQEVEHAKPSPEIFLLAAKRMGVDARDCYVFEDGIHGVHAGVNAGCTTIMIPDMLKPTQEILNMPVHIYKDLLQAKEAIEAKKL</sequence>
<dbReference type="PANTHER" id="PTHR18901">
    <property type="entry name" value="2-DEOXYGLUCOSE-6-PHOSPHATE PHOSPHATASE 2"/>
    <property type="match status" value="1"/>
</dbReference>
<dbReference type="EMBL" id="QUSK01000016">
    <property type="protein sequence ID" value="RGD76086.1"/>
    <property type="molecule type" value="Genomic_DNA"/>
</dbReference>
<evidence type="ECO:0000313" key="1">
    <source>
        <dbReference type="EMBL" id="RGD76086.1"/>
    </source>
</evidence>
<organism evidence="1 2">
    <name type="scientific">Faecalicoccus pleomorphus</name>
    <dbReference type="NCBI Taxonomy" id="1323"/>
    <lineage>
        <taxon>Bacteria</taxon>
        <taxon>Bacillati</taxon>
        <taxon>Bacillota</taxon>
        <taxon>Erysipelotrichia</taxon>
        <taxon>Erysipelotrichales</taxon>
        <taxon>Erysipelotrichaceae</taxon>
        <taxon>Faecalicoccus</taxon>
    </lineage>
</organism>
<dbReference type="SFLD" id="SFLDG01135">
    <property type="entry name" value="C1.5.6:_HAD__Beta-PGM__Phospha"/>
    <property type="match status" value="1"/>
</dbReference>
<dbReference type="RefSeq" id="WP_117446531.1">
    <property type="nucleotide sequence ID" value="NZ_CALCIP010000024.1"/>
</dbReference>
<dbReference type="InterPro" id="IPR023198">
    <property type="entry name" value="PGP-like_dom2"/>
</dbReference>
<dbReference type="NCBIfam" id="TIGR01509">
    <property type="entry name" value="HAD-SF-IA-v3"/>
    <property type="match status" value="1"/>
</dbReference>
<dbReference type="InterPro" id="IPR006439">
    <property type="entry name" value="HAD-SF_hydro_IA"/>
</dbReference>
<dbReference type="Pfam" id="PF13419">
    <property type="entry name" value="HAD_2"/>
    <property type="match status" value="1"/>
</dbReference>
<protein>
    <submittedName>
        <fullName evidence="1">HAD family phosphatase</fullName>
    </submittedName>
</protein>
<evidence type="ECO:0000313" key="2">
    <source>
        <dbReference type="Proteomes" id="UP000260721"/>
    </source>
</evidence>
<comment type="caution">
    <text evidence="1">The sequence shown here is derived from an EMBL/GenBank/DDBJ whole genome shotgun (WGS) entry which is preliminary data.</text>
</comment>
<dbReference type="SFLD" id="SFLDS00003">
    <property type="entry name" value="Haloacid_Dehalogenase"/>
    <property type="match status" value="1"/>
</dbReference>
<name>A0A3E3E423_9FIRM</name>
<dbReference type="SFLD" id="SFLDG01129">
    <property type="entry name" value="C1.5:_HAD__Beta-PGM__Phosphata"/>
    <property type="match status" value="1"/>
</dbReference>
<dbReference type="InterPro" id="IPR023214">
    <property type="entry name" value="HAD_sf"/>
</dbReference>
<dbReference type="PANTHER" id="PTHR18901:SF38">
    <property type="entry name" value="PSEUDOURIDINE-5'-PHOSPHATASE"/>
    <property type="match status" value="1"/>
</dbReference>
<dbReference type="CDD" id="cd07505">
    <property type="entry name" value="HAD_BPGM-like"/>
    <property type="match status" value="1"/>
</dbReference>
<dbReference type="Proteomes" id="UP000260721">
    <property type="component" value="Unassembled WGS sequence"/>
</dbReference>
<dbReference type="Gene3D" id="1.10.150.240">
    <property type="entry name" value="Putative phosphatase, domain 2"/>
    <property type="match status" value="1"/>
</dbReference>
<dbReference type="InterPro" id="IPR041492">
    <property type="entry name" value="HAD_2"/>
</dbReference>
<proteinExistence type="predicted"/>
<dbReference type="SUPFAM" id="SSF56784">
    <property type="entry name" value="HAD-like"/>
    <property type="match status" value="1"/>
</dbReference>
<dbReference type="Gene3D" id="3.40.50.1000">
    <property type="entry name" value="HAD superfamily/HAD-like"/>
    <property type="match status" value="1"/>
</dbReference>
<dbReference type="STRING" id="1123313.GCA_000420345_01355"/>
<dbReference type="AlphaFoldDB" id="A0A3E3E423"/>
<reference evidence="1 2" key="1">
    <citation type="submission" date="2018-08" db="EMBL/GenBank/DDBJ databases">
        <title>A genome reference for cultivated species of the human gut microbiota.</title>
        <authorList>
            <person name="Zou Y."/>
            <person name="Xue W."/>
            <person name="Luo G."/>
        </authorList>
    </citation>
    <scope>NUCLEOTIDE SEQUENCE [LARGE SCALE GENOMIC DNA]</scope>
    <source>
        <strain evidence="1 2">TF08-11</strain>
    </source>
</reference>
<dbReference type="InterPro" id="IPR036412">
    <property type="entry name" value="HAD-like_sf"/>
</dbReference>